<feature type="compositionally biased region" description="Low complexity" evidence="4">
    <location>
        <begin position="68"/>
        <end position="85"/>
    </location>
</feature>
<dbReference type="PANTHER" id="PTHR41237">
    <property type="entry name" value="37S RIBOSOMAL PROTEIN MRP21, MITOCHONDRIAL"/>
    <property type="match status" value="1"/>
</dbReference>
<proteinExistence type="inferred from homology"/>
<dbReference type="GO" id="GO:0005763">
    <property type="term" value="C:mitochondrial small ribosomal subunit"/>
    <property type="evidence" value="ECO:0007669"/>
    <property type="project" value="TreeGrafter"/>
</dbReference>
<comment type="similarity">
    <text evidence="1">Belongs to the bacterial ribosomal protein bS21 family.</text>
</comment>
<dbReference type="GO" id="GO:0003735">
    <property type="term" value="F:structural constituent of ribosome"/>
    <property type="evidence" value="ECO:0007669"/>
    <property type="project" value="InterPro"/>
</dbReference>
<comment type="caution">
    <text evidence="5">The sequence shown here is derived from an EMBL/GenBank/DDBJ whole genome shotgun (WGS) entry which is preliminary data.</text>
</comment>
<evidence type="ECO:0000256" key="1">
    <source>
        <dbReference type="ARBA" id="ARBA00006640"/>
    </source>
</evidence>
<organism evidence="5 6">
    <name type="scientific">Aspergillus fumigatiaffinis</name>
    <dbReference type="NCBI Taxonomy" id="340414"/>
    <lineage>
        <taxon>Eukaryota</taxon>
        <taxon>Fungi</taxon>
        <taxon>Dikarya</taxon>
        <taxon>Ascomycota</taxon>
        <taxon>Pezizomycotina</taxon>
        <taxon>Eurotiomycetes</taxon>
        <taxon>Eurotiomycetidae</taxon>
        <taxon>Eurotiales</taxon>
        <taxon>Aspergillaceae</taxon>
        <taxon>Aspergillus</taxon>
        <taxon>Aspergillus subgen. Fumigati</taxon>
    </lineage>
</organism>
<evidence type="ECO:0000256" key="3">
    <source>
        <dbReference type="ARBA" id="ARBA00023274"/>
    </source>
</evidence>
<sequence>MEARSLARCLRLRPTTSLYTTQPIIFRGQNALRYFSTSNSLLQTPPASQDQPTSTTPASTQGQSKVQTSSSSSSSSSTATNSNSADFDRILNQLNLNNTNRNATGGSQTSDPISLSRAVSMAPETDSYKQPLRRVELKLGPTLGRQVHVEPEKGVDLTTALRVLQGNITTNKVRAQWHAQKFHVRRGQMRKNLRMERWRKLFKFSFKETVNKIQRMRAQGW</sequence>
<reference evidence="5" key="2">
    <citation type="submission" date="2020-04" db="EMBL/GenBank/DDBJ databases">
        <authorList>
            <person name="Santos R.A.C."/>
            <person name="Steenwyk J.L."/>
            <person name="Rivero-Menendez O."/>
            <person name="Mead M.E."/>
            <person name="Silva L.P."/>
            <person name="Bastos R.W."/>
            <person name="Alastruey-Izquierdo A."/>
            <person name="Goldman G.H."/>
            <person name="Rokas A."/>
        </authorList>
    </citation>
    <scope>NUCLEOTIDE SEQUENCE</scope>
    <source>
        <strain evidence="5">CNM-CM6805</strain>
    </source>
</reference>
<feature type="compositionally biased region" description="Polar residues" evidence="4">
    <location>
        <begin position="41"/>
        <end position="67"/>
    </location>
</feature>
<protein>
    <recommendedName>
        <fullName evidence="7">Ribosomal protein S21</fullName>
    </recommendedName>
</protein>
<dbReference type="InterPro" id="IPR001911">
    <property type="entry name" value="Ribosomal_bS21"/>
</dbReference>
<dbReference type="OrthoDB" id="2501249at2759"/>
<evidence type="ECO:0008006" key="7">
    <source>
        <dbReference type="Google" id="ProtNLM"/>
    </source>
</evidence>
<reference evidence="5" key="1">
    <citation type="journal article" date="2020" name="bioRxiv">
        <title>Genomic and phenotypic heterogeneity of clinical isolates of the human pathogens Aspergillus fumigatus, Aspergillus lentulus and Aspergillus fumigatiaffinis.</title>
        <authorList>
            <person name="dos Santos R.A.C."/>
            <person name="Steenwyk J.L."/>
            <person name="Rivero-Menendez O."/>
            <person name="Mead M.E."/>
            <person name="Silva L.P."/>
            <person name="Bastos R.W."/>
            <person name="Alastruey-Izquierdo A."/>
            <person name="Goldman G.H."/>
            <person name="Rokas A."/>
        </authorList>
    </citation>
    <scope>NUCLEOTIDE SEQUENCE</scope>
    <source>
        <strain evidence="5">CNM-CM6805</strain>
    </source>
</reference>
<evidence type="ECO:0000256" key="2">
    <source>
        <dbReference type="ARBA" id="ARBA00022980"/>
    </source>
</evidence>
<dbReference type="Pfam" id="PF01165">
    <property type="entry name" value="Ribosomal_S21"/>
    <property type="match status" value="1"/>
</dbReference>
<name>A0A8H4HGL7_9EURO</name>
<keyword evidence="2" id="KW-0689">Ribosomal protein</keyword>
<gene>
    <name evidence="5" type="ORF">CNMCM6805_005514</name>
</gene>
<dbReference type="AlphaFoldDB" id="A0A8H4HGL7"/>
<dbReference type="PANTHER" id="PTHR41237:SF1">
    <property type="entry name" value="SMALL RIBOSOMAL SUBUNIT PROTEIN BS21M"/>
    <property type="match status" value="1"/>
</dbReference>
<dbReference type="InterPro" id="IPR052837">
    <property type="entry name" value="Mitoribosomal_bS21"/>
</dbReference>
<evidence type="ECO:0000313" key="5">
    <source>
        <dbReference type="EMBL" id="KAF4245364.1"/>
    </source>
</evidence>
<feature type="region of interest" description="Disordered" evidence="4">
    <location>
        <begin position="41"/>
        <end position="85"/>
    </location>
</feature>
<keyword evidence="6" id="KW-1185">Reference proteome</keyword>
<dbReference type="GO" id="GO:0070124">
    <property type="term" value="P:mitochondrial translational initiation"/>
    <property type="evidence" value="ECO:0007669"/>
    <property type="project" value="TreeGrafter"/>
</dbReference>
<keyword evidence="3" id="KW-0687">Ribonucleoprotein</keyword>
<evidence type="ECO:0000313" key="6">
    <source>
        <dbReference type="Proteomes" id="UP000653565"/>
    </source>
</evidence>
<dbReference type="Proteomes" id="UP000653565">
    <property type="component" value="Unassembled WGS sequence"/>
</dbReference>
<dbReference type="EMBL" id="JAAAPX010000002">
    <property type="protein sequence ID" value="KAF4245364.1"/>
    <property type="molecule type" value="Genomic_DNA"/>
</dbReference>
<evidence type="ECO:0000256" key="4">
    <source>
        <dbReference type="SAM" id="MobiDB-lite"/>
    </source>
</evidence>
<accession>A0A8H4HGL7</accession>